<protein>
    <submittedName>
        <fullName evidence="1">Uncharacterized protein</fullName>
    </submittedName>
</protein>
<accession>A0A8X6PSH1</accession>
<evidence type="ECO:0000313" key="1">
    <source>
        <dbReference type="EMBL" id="GFT83368.1"/>
    </source>
</evidence>
<evidence type="ECO:0000313" key="2">
    <source>
        <dbReference type="Proteomes" id="UP000887013"/>
    </source>
</evidence>
<keyword evidence="2" id="KW-1185">Reference proteome</keyword>
<sequence>MSIYHICLDIAVLMQYGGTADTAIAPGLGLERTSLMNVSYGVPFVEKDTLGEQSGCADHRTAIVVTFGSRVSSKIPCIKDV</sequence>
<organism evidence="1 2">
    <name type="scientific">Nephila pilipes</name>
    <name type="common">Giant wood spider</name>
    <name type="synonym">Nephila maculata</name>
    <dbReference type="NCBI Taxonomy" id="299642"/>
    <lineage>
        <taxon>Eukaryota</taxon>
        <taxon>Metazoa</taxon>
        <taxon>Ecdysozoa</taxon>
        <taxon>Arthropoda</taxon>
        <taxon>Chelicerata</taxon>
        <taxon>Arachnida</taxon>
        <taxon>Araneae</taxon>
        <taxon>Araneomorphae</taxon>
        <taxon>Entelegynae</taxon>
        <taxon>Araneoidea</taxon>
        <taxon>Nephilidae</taxon>
        <taxon>Nephila</taxon>
    </lineage>
</organism>
<reference evidence="1" key="1">
    <citation type="submission" date="2020-08" db="EMBL/GenBank/DDBJ databases">
        <title>Multicomponent nature underlies the extraordinary mechanical properties of spider dragline silk.</title>
        <authorList>
            <person name="Kono N."/>
            <person name="Nakamura H."/>
            <person name="Mori M."/>
            <person name="Yoshida Y."/>
            <person name="Ohtoshi R."/>
            <person name="Malay A.D."/>
            <person name="Moran D.A.P."/>
            <person name="Tomita M."/>
            <person name="Numata K."/>
            <person name="Arakawa K."/>
        </authorList>
    </citation>
    <scope>NUCLEOTIDE SEQUENCE</scope>
</reference>
<comment type="caution">
    <text evidence="1">The sequence shown here is derived from an EMBL/GenBank/DDBJ whole genome shotgun (WGS) entry which is preliminary data.</text>
</comment>
<dbReference type="AlphaFoldDB" id="A0A8X6PSH1"/>
<name>A0A8X6PSH1_NEPPI</name>
<dbReference type="Proteomes" id="UP000887013">
    <property type="component" value="Unassembled WGS sequence"/>
</dbReference>
<dbReference type="EMBL" id="BMAW01119180">
    <property type="protein sequence ID" value="GFT83368.1"/>
    <property type="molecule type" value="Genomic_DNA"/>
</dbReference>
<gene>
    <name evidence="1" type="ORF">NPIL_699351</name>
</gene>
<proteinExistence type="predicted"/>